<sequence>MIPSVCVGCYPGQSTASIWAPASYSDPSFYNFSRKTQPISLSDIFHFQNSLSGIQHAEIKNSSHMTLSQNSALGPLQAFCTTKNVQNYVSSNKTDSESDCSSNQNGQNSKSLKFGINRILSEEFGKTNSEKELGMTRIQFQSTVINNLNKLFSLKN</sequence>
<name>A0ABQ9EXZ6_TEGGR</name>
<evidence type="ECO:0000313" key="2">
    <source>
        <dbReference type="Proteomes" id="UP001217089"/>
    </source>
</evidence>
<evidence type="ECO:0000313" key="1">
    <source>
        <dbReference type="EMBL" id="KAJ8308502.1"/>
    </source>
</evidence>
<proteinExistence type="predicted"/>
<reference evidence="1 2" key="1">
    <citation type="submission" date="2022-12" db="EMBL/GenBank/DDBJ databases">
        <title>Chromosome-level genome of Tegillarca granosa.</title>
        <authorList>
            <person name="Kim J."/>
        </authorList>
    </citation>
    <scope>NUCLEOTIDE SEQUENCE [LARGE SCALE GENOMIC DNA]</scope>
    <source>
        <strain evidence="1">Teg-2019</strain>
        <tissue evidence="1">Adductor muscle</tissue>
    </source>
</reference>
<dbReference type="EMBL" id="JARBDR010000657">
    <property type="protein sequence ID" value="KAJ8308502.1"/>
    <property type="molecule type" value="Genomic_DNA"/>
</dbReference>
<comment type="caution">
    <text evidence="1">The sequence shown here is derived from an EMBL/GenBank/DDBJ whole genome shotgun (WGS) entry which is preliminary data.</text>
</comment>
<keyword evidence="2" id="KW-1185">Reference proteome</keyword>
<protein>
    <submittedName>
        <fullName evidence="1">Uncharacterized protein</fullName>
    </submittedName>
</protein>
<accession>A0ABQ9EXZ6</accession>
<organism evidence="1 2">
    <name type="scientific">Tegillarca granosa</name>
    <name type="common">Malaysian cockle</name>
    <name type="synonym">Anadara granosa</name>
    <dbReference type="NCBI Taxonomy" id="220873"/>
    <lineage>
        <taxon>Eukaryota</taxon>
        <taxon>Metazoa</taxon>
        <taxon>Spiralia</taxon>
        <taxon>Lophotrochozoa</taxon>
        <taxon>Mollusca</taxon>
        <taxon>Bivalvia</taxon>
        <taxon>Autobranchia</taxon>
        <taxon>Pteriomorphia</taxon>
        <taxon>Arcoida</taxon>
        <taxon>Arcoidea</taxon>
        <taxon>Arcidae</taxon>
        <taxon>Tegillarca</taxon>
    </lineage>
</organism>
<gene>
    <name evidence="1" type="ORF">KUTeg_013376</name>
</gene>
<dbReference type="Proteomes" id="UP001217089">
    <property type="component" value="Unassembled WGS sequence"/>
</dbReference>